<dbReference type="Proteomes" id="UP000034364">
    <property type="component" value="Unassembled WGS sequence"/>
</dbReference>
<accession>A0A0G1RZQ5</accession>
<gene>
    <name evidence="1" type="ORF">UX87_C0046G0001</name>
</gene>
<dbReference type="AlphaFoldDB" id="A0A0G1RZQ5"/>
<dbReference type="EMBL" id="LCNV01000046">
    <property type="protein sequence ID" value="KKU62567.1"/>
    <property type="molecule type" value="Genomic_DNA"/>
</dbReference>
<comment type="caution">
    <text evidence="1">The sequence shown here is derived from an EMBL/GenBank/DDBJ whole genome shotgun (WGS) entry which is preliminary data.</text>
</comment>
<proteinExistence type="predicted"/>
<evidence type="ECO:0000313" key="1">
    <source>
        <dbReference type="EMBL" id="KKU62567.1"/>
    </source>
</evidence>
<reference evidence="1 2" key="1">
    <citation type="journal article" date="2015" name="Nature">
        <title>rRNA introns, odd ribosomes, and small enigmatic genomes across a large radiation of phyla.</title>
        <authorList>
            <person name="Brown C.T."/>
            <person name="Hug L.A."/>
            <person name="Thomas B.C."/>
            <person name="Sharon I."/>
            <person name="Castelle C.J."/>
            <person name="Singh A."/>
            <person name="Wilkins M.J."/>
            <person name="Williams K.H."/>
            <person name="Banfield J.F."/>
        </authorList>
    </citation>
    <scope>NUCLEOTIDE SEQUENCE [LARGE SCALE GENOMIC DNA]</scope>
</reference>
<feature type="non-terminal residue" evidence="1">
    <location>
        <position position="30"/>
    </location>
</feature>
<protein>
    <submittedName>
        <fullName evidence="1">Uncharacterized protein</fullName>
    </submittedName>
</protein>
<evidence type="ECO:0000313" key="2">
    <source>
        <dbReference type="Proteomes" id="UP000034364"/>
    </source>
</evidence>
<organism evidence="1 2">
    <name type="scientific">Candidatus Amesbacteria bacterium GW2011_GWA1_47_16</name>
    <dbReference type="NCBI Taxonomy" id="1618353"/>
    <lineage>
        <taxon>Bacteria</taxon>
        <taxon>Candidatus Amesiibacteriota</taxon>
    </lineage>
</organism>
<name>A0A0G1RZQ5_9BACT</name>
<sequence>MHQAGKKGENKTRDSVYKTLVAKKYIKKSQ</sequence>